<evidence type="ECO:0000313" key="12">
    <source>
        <dbReference type="Proteomes" id="UP000800036"/>
    </source>
</evidence>
<comment type="subunit">
    <text evidence="2">Component of the EKC/KEOPS complex composed of at least BUD32, CGI121, GON7, KAE1 and PCC1; the whole complex dimerizes.</text>
</comment>
<reference evidence="11" key="1">
    <citation type="journal article" date="2020" name="Stud. Mycol.">
        <title>101 Dothideomycetes genomes: a test case for predicting lifestyles and emergence of pathogens.</title>
        <authorList>
            <person name="Haridas S."/>
            <person name="Albert R."/>
            <person name="Binder M."/>
            <person name="Bloem J."/>
            <person name="Labutti K."/>
            <person name="Salamov A."/>
            <person name="Andreopoulos B."/>
            <person name="Baker S."/>
            <person name="Barry K."/>
            <person name="Bills G."/>
            <person name="Bluhm B."/>
            <person name="Cannon C."/>
            <person name="Castanera R."/>
            <person name="Culley D."/>
            <person name="Daum C."/>
            <person name="Ezra D."/>
            <person name="Gonzalez J."/>
            <person name="Henrissat B."/>
            <person name="Kuo A."/>
            <person name="Liang C."/>
            <person name="Lipzen A."/>
            <person name="Lutzoni F."/>
            <person name="Magnuson J."/>
            <person name="Mondo S."/>
            <person name="Nolan M."/>
            <person name="Ohm R."/>
            <person name="Pangilinan J."/>
            <person name="Park H.-J."/>
            <person name="Ramirez L."/>
            <person name="Alfaro M."/>
            <person name="Sun H."/>
            <person name="Tritt A."/>
            <person name="Yoshinaga Y."/>
            <person name="Zwiers L.-H."/>
            <person name="Turgeon B."/>
            <person name="Goodwin S."/>
            <person name="Spatafora J."/>
            <person name="Crous P."/>
            <person name="Grigoriev I."/>
        </authorList>
    </citation>
    <scope>NUCLEOTIDE SEQUENCE</scope>
    <source>
        <strain evidence="11">CBS 107.79</strain>
    </source>
</reference>
<dbReference type="PROSITE" id="PS50011">
    <property type="entry name" value="PROTEIN_KINASE_DOM"/>
    <property type="match status" value="1"/>
</dbReference>
<dbReference type="SMART" id="SM00220">
    <property type="entry name" value="S_TKc"/>
    <property type="match status" value="1"/>
</dbReference>
<evidence type="ECO:0000256" key="6">
    <source>
        <dbReference type="ARBA" id="ARBA00030980"/>
    </source>
</evidence>
<evidence type="ECO:0000313" key="11">
    <source>
        <dbReference type="EMBL" id="KAF1967991.1"/>
    </source>
</evidence>
<evidence type="ECO:0000256" key="5">
    <source>
        <dbReference type="ARBA" id="ARBA00019973"/>
    </source>
</evidence>
<protein>
    <recommendedName>
        <fullName evidence="5">EKC/KEOPS complex subunit BUD32</fullName>
        <ecNumber evidence="3">2.7.11.1</ecNumber>
    </recommendedName>
    <alternativeName>
        <fullName evidence="6 7">Atypical Serine/threonine protein kinase BUD32</fullName>
    </alternativeName>
    <alternativeName>
        <fullName evidence="4">EKC/KEOPS complex subunit bud32</fullName>
    </alternativeName>
</protein>
<organism evidence="11 12">
    <name type="scientific">Bimuria novae-zelandiae CBS 107.79</name>
    <dbReference type="NCBI Taxonomy" id="1447943"/>
    <lineage>
        <taxon>Eukaryota</taxon>
        <taxon>Fungi</taxon>
        <taxon>Dikarya</taxon>
        <taxon>Ascomycota</taxon>
        <taxon>Pezizomycotina</taxon>
        <taxon>Dothideomycetes</taxon>
        <taxon>Pleosporomycetidae</taxon>
        <taxon>Pleosporales</taxon>
        <taxon>Massarineae</taxon>
        <taxon>Didymosphaeriaceae</taxon>
        <taxon>Bimuria</taxon>
    </lineage>
</organism>
<dbReference type="GO" id="GO:0004674">
    <property type="term" value="F:protein serine/threonine kinase activity"/>
    <property type="evidence" value="ECO:0007669"/>
    <property type="project" value="UniProtKB-EC"/>
</dbReference>
<proteinExistence type="predicted"/>
<dbReference type="OrthoDB" id="4062651at2759"/>
<dbReference type="EC" id="2.7.11.1" evidence="3"/>
<dbReference type="InterPro" id="IPR000719">
    <property type="entry name" value="Prot_kinase_dom"/>
</dbReference>
<feature type="domain" description="Protein kinase" evidence="10">
    <location>
        <begin position="58"/>
        <end position="318"/>
    </location>
</feature>
<dbReference type="Pfam" id="PF00069">
    <property type="entry name" value="Pkinase"/>
    <property type="match status" value="1"/>
</dbReference>
<evidence type="ECO:0000256" key="4">
    <source>
        <dbReference type="ARBA" id="ARBA00013948"/>
    </source>
</evidence>
<evidence type="ECO:0000256" key="1">
    <source>
        <dbReference type="ARBA" id="ARBA00003747"/>
    </source>
</evidence>
<accession>A0A6A5USP9</accession>
<keyword evidence="12" id="KW-1185">Reference proteome</keyword>
<sequence length="318" mass="35571">MPFHHSHRLFSCPQPRLMGFLLHSRHPPMPTPTSSGKNNRETFMLYLTQRHINNHTRFILLDSSGDLHSGTQMRPPEEVALITPADLARLPRTPMPTSRYFPLLNASSVTVYTGALDASVYVKKQALLGANSTRQKPEWYKKMLTRELLIADALLAHPHANLCAYRGALIHPVSNRVIGLVYKRYTLDLHQFVRRKYLVSASQVHTIVEGIAAGMKHLHSLGIVHCDLRPVNIFLTLGPPAPIVGGGVGLGEVVEEVVLGDFDACVRVGERIDGKLVAEEFRHKGFGFGMEAKVEVDTFALEEVEKWLWRKLGPEARV</sequence>
<dbReference type="PROSITE" id="PS00109">
    <property type="entry name" value="PROTEIN_KINASE_TYR"/>
    <property type="match status" value="1"/>
</dbReference>
<dbReference type="EMBL" id="ML976725">
    <property type="protein sequence ID" value="KAF1967991.1"/>
    <property type="molecule type" value="Genomic_DNA"/>
</dbReference>
<name>A0A6A5USP9_9PLEO</name>
<dbReference type="AlphaFoldDB" id="A0A6A5USP9"/>
<gene>
    <name evidence="11" type="ORF">BU23DRAFT_277669</name>
</gene>
<evidence type="ECO:0000256" key="7">
    <source>
        <dbReference type="ARBA" id="ARBA00033194"/>
    </source>
</evidence>
<dbReference type="SUPFAM" id="SSF56112">
    <property type="entry name" value="Protein kinase-like (PK-like)"/>
    <property type="match status" value="1"/>
</dbReference>
<dbReference type="InterPro" id="IPR008266">
    <property type="entry name" value="Tyr_kinase_AS"/>
</dbReference>
<dbReference type="GO" id="GO:0005524">
    <property type="term" value="F:ATP binding"/>
    <property type="evidence" value="ECO:0007669"/>
    <property type="project" value="InterPro"/>
</dbReference>
<evidence type="ECO:0000256" key="8">
    <source>
        <dbReference type="ARBA" id="ARBA00047899"/>
    </source>
</evidence>
<evidence type="ECO:0000259" key="10">
    <source>
        <dbReference type="PROSITE" id="PS50011"/>
    </source>
</evidence>
<dbReference type="Gene3D" id="1.10.510.10">
    <property type="entry name" value="Transferase(Phosphotransferase) domain 1"/>
    <property type="match status" value="1"/>
</dbReference>
<evidence type="ECO:0000256" key="3">
    <source>
        <dbReference type="ARBA" id="ARBA00012513"/>
    </source>
</evidence>
<comment type="catalytic activity">
    <reaction evidence="8">
        <text>L-threonyl-[protein] + ATP = O-phospho-L-threonyl-[protein] + ADP + H(+)</text>
        <dbReference type="Rhea" id="RHEA:46608"/>
        <dbReference type="Rhea" id="RHEA-COMP:11060"/>
        <dbReference type="Rhea" id="RHEA-COMP:11605"/>
        <dbReference type="ChEBI" id="CHEBI:15378"/>
        <dbReference type="ChEBI" id="CHEBI:30013"/>
        <dbReference type="ChEBI" id="CHEBI:30616"/>
        <dbReference type="ChEBI" id="CHEBI:61977"/>
        <dbReference type="ChEBI" id="CHEBI:456216"/>
        <dbReference type="EC" id="2.7.11.1"/>
    </reaction>
</comment>
<comment type="function">
    <text evidence="1">Component of the EKC/KEOPS complex that is required for the formation of a threonylcarbamoyl group on adenosine at position 37 (t(6)A37) in tRNAs that read codons beginning with adenine. The complex is probably involved in the transfer of the threonylcarbamoyl moiety of threonylcarbamoyl-AMP (TC-AMP) to the N6 group of A37. BUD32 has ATPase activity in the context of the EKC/KEOPS complex and likely plays a supporting role to the catalytic subunit KAE1. The EKC/KEOPS complex also promotes both telomere uncapping and telomere elongation. The complex is required for efficient recruitment of transcriptional coactivators.</text>
</comment>
<comment type="catalytic activity">
    <reaction evidence="9">
        <text>L-seryl-[protein] + ATP = O-phospho-L-seryl-[protein] + ADP + H(+)</text>
        <dbReference type="Rhea" id="RHEA:17989"/>
        <dbReference type="Rhea" id="RHEA-COMP:9863"/>
        <dbReference type="Rhea" id="RHEA-COMP:11604"/>
        <dbReference type="ChEBI" id="CHEBI:15378"/>
        <dbReference type="ChEBI" id="CHEBI:29999"/>
        <dbReference type="ChEBI" id="CHEBI:30616"/>
        <dbReference type="ChEBI" id="CHEBI:83421"/>
        <dbReference type="ChEBI" id="CHEBI:456216"/>
        <dbReference type="EC" id="2.7.11.1"/>
    </reaction>
</comment>
<evidence type="ECO:0000256" key="9">
    <source>
        <dbReference type="ARBA" id="ARBA00048679"/>
    </source>
</evidence>
<dbReference type="InterPro" id="IPR011009">
    <property type="entry name" value="Kinase-like_dom_sf"/>
</dbReference>
<dbReference type="Proteomes" id="UP000800036">
    <property type="component" value="Unassembled WGS sequence"/>
</dbReference>
<evidence type="ECO:0000256" key="2">
    <source>
        <dbReference type="ARBA" id="ARBA00011534"/>
    </source>
</evidence>